<dbReference type="Proteomes" id="UP001207468">
    <property type="component" value="Unassembled WGS sequence"/>
</dbReference>
<keyword evidence="2" id="KW-1185">Reference proteome</keyword>
<organism evidence="1 2">
    <name type="scientific">Russula earlei</name>
    <dbReference type="NCBI Taxonomy" id="71964"/>
    <lineage>
        <taxon>Eukaryota</taxon>
        <taxon>Fungi</taxon>
        <taxon>Dikarya</taxon>
        <taxon>Basidiomycota</taxon>
        <taxon>Agaricomycotina</taxon>
        <taxon>Agaricomycetes</taxon>
        <taxon>Russulales</taxon>
        <taxon>Russulaceae</taxon>
        <taxon>Russula</taxon>
    </lineage>
</organism>
<proteinExistence type="predicted"/>
<protein>
    <submittedName>
        <fullName evidence="1">Uncharacterized protein</fullName>
    </submittedName>
</protein>
<sequence length="206" mass="20497">MKAFSAILLILSLRFSVLAQQLITTTNAAGNTIVEQITTNAFGQSLTQVLQTLGPGGAATTSTALTSPTISLASVTTQPTSRTAATAATTTQGQQGPVGQPGTTPTTPGGPTPFTYTTTDASGNTLVTTGVFTPAFPATTPYTPTFSGTVLPYSVWLSMVGGNTATGTPGASQAVNSNAASHAGVNGRVVFGAASMAIIGLIGRSL</sequence>
<reference evidence="1" key="1">
    <citation type="submission" date="2021-03" db="EMBL/GenBank/DDBJ databases">
        <title>Evolutionary priming and transition to the ectomycorrhizal habit in an iconic lineage of mushroom-forming fungi: is preadaptation a requirement?</title>
        <authorList>
            <consortium name="DOE Joint Genome Institute"/>
            <person name="Looney B.P."/>
            <person name="Miyauchi S."/>
            <person name="Morin E."/>
            <person name="Drula E."/>
            <person name="Courty P.E."/>
            <person name="Chicoki N."/>
            <person name="Fauchery L."/>
            <person name="Kohler A."/>
            <person name="Kuo A."/>
            <person name="LaButti K."/>
            <person name="Pangilinan J."/>
            <person name="Lipzen A."/>
            <person name="Riley R."/>
            <person name="Andreopoulos W."/>
            <person name="He G."/>
            <person name="Johnson J."/>
            <person name="Barry K.W."/>
            <person name="Grigoriev I.V."/>
            <person name="Nagy L."/>
            <person name="Hibbett D."/>
            <person name="Henrissat B."/>
            <person name="Matheny P.B."/>
            <person name="Labbe J."/>
            <person name="Martin A.F."/>
        </authorList>
    </citation>
    <scope>NUCLEOTIDE SEQUENCE</scope>
    <source>
        <strain evidence="1">BPL698</strain>
    </source>
</reference>
<accession>A0ACC0UGG5</accession>
<name>A0ACC0UGG5_9AGAM</name>
<evidence type="ECO:0000313" key="2">
    <source>
        <dbReference type="Proteomes" id="UP001207468"/>
    </source>
</evidence>
<evidence type="ECO:0000313" key="1">
    <source>
        <dbReference type="EMBL" id="KAI9510733.1"/>
    </source>
</evidence>
<gene>
    <name evidence="1" type="ORF">F5148DRAFT_1281607</name>
</gene>
<comment type="caution">
    <text evidence="1">The sequence shown here is derived from an EMBL/GenBank/DDBJ whole genome shotgun (WGS) entry which is preliminary data.</text>
</comment>
<dbReference type="EMBL" id="JAGFNK010000035">
    <property type="protein sequence ID" value="KAI9510733.1"/>
    <property type="molecule type" value="Genomic_DNA"/>
</dbReference>